<feature type="domain" description="Major facilitator superfamily (MFS) profile" evidence="7">
    <location>
        <begin position="1"/>
        <end position="313"/>
    </location>
</feature>
<evidence type="ECO:0000256" key="1">
    <source>
        <dbReference type="ARBA" id="ARBA00004141"/>
    </source>
</evidence>
<dbReference type="AlphaFoldDB" id="A0A4S4KLS6"/>
<evidence type="ECO:0000313" key="9">
    <source>
        <dbReference type="Proteomes" id="UP000309038"/>
    </source>
</evidence>
<evidence type="ECO:0000313" key="8">
    <source>
        <dbReference type="EMBL" id="THG99010.1"/>
    </source>
</evidence>
<evidence type="ECO:0000256" key="4">
    <source>
        <dbReference type="ARBA" id="ARBA00022989"/>
    </source>
</evidence>
<dbReference type="EMBL" id="SGPJ01000095">
    <property type="protein sequence ID" value="THG99010.1"/>
    <property type="molecule type" value="Genomic_DNA"/>
</dbReference>
<feature type="transmembrane region" description="Helical" evidence="6">
    <location>
        <begin position="216"/>
        <end position="239"/>
    </location>
</feature>
<keyword evidence="3 6" id="KW-0812">Transmembrane</keyword>
<dbReference type="GO" id="GO:0022857">
    <property type="term" value="F:transmembrane transporter activity"/>
    <property type="evidence" value="ECO:0007669"/>
    <property type="project" value="InterPro"/>
</dbReference>
<protein>
    <recommendedName>
        <fullName evidence="7">Major facilitator superfamily (MFS) profile domain-containing protein</fullName>
    </recommendedName>
</protein>
<dbReference type="PANTHER" id="PTHR43791">
    <property type="entry name" value="PERMEASE-RELATED"/>
    <property type="match status" value="1"/>
</dbReference>
<dbReference type="PANTHER" id="PTHR43791:SF39">
    <property type="entry name" value="TRANSPORTER LIZ1_SEO1, PUTATIVE (AFU_ORTHOLOGUE AFUA_3G00980)-RELATED"/>
    <property type="match status" value="1"/>
</dbReference>
<evidence type="ECO:0000259" key="7">
    <source>
        <dbReference type="PROSITE" id="PS50850"/>
    </source>
</evidence>
<evidence type="ECO:0000256" key="2">
    <source>
        <dbReference type="ARBA" id="ARBA00022448"/>
    </source>
</evidence>
<keyword evidence="9" id="KW-1185">Reference proteome</keyword>
<dbReference type="InterPro" id="IPR020846">
    <property type="entry name" value="MFS_dom"/>
</dbReference>
<dbReference type="Proteomes" id="UP000309038">
    <property type="component" value="Unassembled WGS sequence"/>
</dbReference>
<dbReference type="SUPFAM" id="SSF103473">
    <property type="entry name" value="MFS general substrate transporter"/>
    <property type="match status" value="1"/>
</dbReference>
<keyword evidence="4 6" id="KW-1133">Transmembrane helix</keyword>
<feature type="transmembrane region" description="Helical" evidence="6">
    <location>
        <begin position="251"/>
        <end position="270"/>
    </location>
</feature>
<dbReference type="InterPro" id="IPR011701">
    <property type="entry name" value="MFS"/>
</dbReference>
<accession>A0A4S4KLS6</accession>
<comment type="caution">
    <text evidence="8">The sequence shown here is derived from an EMBL/GenBank/DDBJ whole genome shotgun (WGS) entry which is preliminary data.</text>
</comment>
<dbReference type="GO" id="GO:0016020">
    <property type="term" value="C:membrane"/>
    <property type="evidence" value="ECO:0007669"/>
    <property type="project" value="UniProtKB-SubCell"/>
</dbReference>
<name>A0A4S4KLS6_9APHY</name>
<dbReference type="PROSITE" id="PS50850">
    <property type="entry name" value="MFS"/>
    <property type="match status" value="1"/>
</dbReference>
<keyword evidence="5 6" id="KW-0472">Membrane</keyword>
<comment type="subcellular location">
    <subcellularLocation>
        <location evidence="1">Membrane</location>
        <topology evidence="1">Multi-pass membrane protein</topology>
    </subcellularLocation>
</comment>
<organism evidence="8 9">
    <name type="scientific">Hermanssonia centrifuga</name>
    <dbReference type="NCBI Taxonomy" id="98765"/>
    <lineage>
        <taxon>Eukaryota</taxon>
        <taxon>Fungi</taxon>
        <taxon>Dikarya</taxon>
        <taxon>Basidiomycota</taxon>
        <taxon>Agaricomycotina</taxon>
        <taxon>Agaricomycetes</taxon>
        <taxon>Polyporales</taxon>
        <taxon>Meruliaceae</taxon>
        <taxon>Hermanssonia</taxon>
    </lineage>
</organism>
<dbReference type="Gene3D" id="1.20.1250.20">
    <property type="entry name" value="MFS general substrate transporter like domains"/>
    <property type="match status" value="1"/>
</dbReference>
<evidence type="ECO:0000256" key="3">
    <source>
        <dbReference type="ARBA" id="ARBA00022692"/>
    </source>
</evidence>
<feature type="transmembrane region" description="Helical" evidence="6">
    <location>
        <begin position="92"/>
        <end position="112"/>
    </location>
</feature>
<evidence type="ECO:0000256" key="5">
    <source>
        <dbReference type="ARBA" id="ARBA00023136"/>
    </source>
</evidence>
<evidence type="ECO:0000256" key="6">
    <source>
        <dbReference type="SAM" id="Phobius"/>
    </source>
</evidence>
<gene>
    <name evidence="8" type="ORF">EW026_g3258</name>
</gene>
<reference evidence="8 9" key="1">
    <citation type="submission" date="2019-02" db="EMBL/GenBank/DDBJ databases">
        <title>Genome sequencing of the rare red list fungi Phlebia centrifuga.</title>
        <authorList>
            <person name="Buettner E."/>
            <person name="Kellner H."/>
        </authorList>
    </citation>
    <scope>NUCLEOTIDE SEQUENCE [LARGE SCALE GENOMIC DNA]</scope>
    <source>
        <strain evidence="8 9">DSM 108282</strain>
    </source>
</reference>
<proteinExistence type="predicted"/>
<feature type="transmembrane region" description="Helical" evidence="6">
    <location>
        <begin position="178"/>
        <end position="204"/>
    </location>
</feature>
<sequence length="313" mass="34851">MEVIWSVLTMVLASANNFQTLVVIRFFVGLAESTFYPAIQYVIGSWYKGEELAKRACIFHTASAIGPMFSGFLQTGAYNGLNGVHGLAGWRWLFIIDGIITIPIALLGFMIMPDLPSNTKPSVFYTKEQIEMAQRRMEKAGRKPPSHFTRAKVILQSITRSGHSLTSPYQVLGFFKTWHIYLLTPLYVLTSVQGGLSGLILSWANELTGNDSEKRSFVVACCNTFAYVVQAWLPIVIFPQVEQPRVLKGNIATAGIDVGLICVCLAVLYMQRRDERRAQALLSDVADSDSVAEQLDDDLDVKRNIDTSTERVE</sequence>
<dbReference type="InterPro" id="IPR036259">
    <property type="entry name" value="MFS_trans_sf"/>
</dbReference>
<dbReference type="Pfam" id="PF07690">
    <property type="entry name" value="MFS_1"/>
    <property type="match status" value="1"/>
</dbReference>
<keyword evidence="2" id="KW-0813">Transport</keyword>